<gene>
    <name evidence="1" type="ORF">HK18_05120</name>
</gene>
<name>A0A251ZSI2_9PROT</name>
<dbReference type="RefSeq" id="WP_086632762.1">
    <property type="nucleotide sequence ID" value="NZ_JOPB01000030.1"/>
</dbReference>
<evidence type="ECO:0000313" key="2">
    <source>
        <dbReference type="Proteomes" id="UP000194946"/>
    </source>
</evidence>
<dbReference type="AlphaFoldDB" id="A0A251ZSI2"/>
<keyword evidence="2" id="KW-1185">Reference proteome</keyword>
<evidence type="ECO:0000313" key="1">
    <source>
        <dbReference type="EMBL" id="OUI77629.1"/>
    </source>
</evidence>
<proteinExistence type="predicted"/>
<organism evidence="1 2">
    <name type="scientific">Commensalibacter intestini</name>
    <dbReference type="NCBI Taxonomy" id="479936"/>
    <lineage>
        <taxon>Bacteria</taxon>
        <taxon>Pseudomonadati</taxon>
        <taxon>Pseudomonadota</taxon>
        <taxon>Alphaproteobacteria</taxon>
        <taxon>Acetobacterales</taxon>
        <taxon>Acetobacteraceae</taxon>
    </lineage>
</organism>
<dbReference type="Proteomes" id="UP000194946">
    <property type="component" value="Unassembled WGS sequence"/>
</dbReference>
<sequence length="104" mass="12255">MKIKDSRDDIIDVVAIYWFEDKTLFYSIPKNYGGLMVFNSKKVEIIDPVMNFRTIYHPGRMNGIFHWSLIEEDLLDDVIDHDPKAFNRFIEILKSEGVLDPDFV</sequence>
<accession>A0A251ZSI2</accession>
<comment type="caution">
    <text evidence="1">The sequence shown here is derived from an EMBL/GenBank/DDBJ whole genome shotgun (WGS) entry which is preliminary data.</text>
</comment>
<reference evidence="2" key="1">
    <citation type="submission" date="2014-06" db="EMBL/GenBank/DDBJ databases">
        <authorList>
            <person name="Winans N.J."/>
            <person name="Newell P.D."/>
            <person name="Douglas A.E."/>
        </authorList>
    </citation>
    <scope>NUCLEOTIDE SEQUENCE [LARGE SCALE GENOMIC DNA]</scope>
    <source>
        <strain evidence="2">DmL_052</strain>
    </source>
</reference>
<dbReference type="EMBL" id="JOPB01000030">
    <property type="protein sequence ID" value="OUI77629.1"/>
    <property type="molecule type" value="Genomic_DNA"/>
</dbReference>
<protein>
    <submittedName>
        <fullName evidence="1">Uncharacterized protein</fullName>
    </submittedName>
</protein>